<evidence type="ECO:0000256" key="4">
    <source>
        <dbReference type="ARBA" id="ARBA00022989"/>
    </source>
</evidence>
<feature type="transmembrane region" description="Helical" evidence="6">
    <location>
        <begin position="46"/>
        <end position="64"/>
    </location>
</feature>
<gene>
    <name evidence="7" type="ORF">SEV965_LOCUS39560</name>
</gene>
<keyword evidence="3 6" id="KW-0812">Transmembrane</keyword>
<feature type="transmembrane region" description="Helical" evidence="6">
    <location>
        <begin position="70"/>
        <end position="89"/>
    </location>
</feature>
<evidence type="ECO:0000256" key="6">
    <source>
        <dbReference type="SAM" id="Phobius"/>
    </source>
</evidence>
<evidence type="ECO:0000313" key="8">
    <source>
        <dbReference type="Proteomes" id="UP000663889"/>
    </source>
</evidence>
<accession>A0A815YHD6</accession>
<dbReference type="PANTHER" id="PTHR20855:SF52">
    <property type="entry name" value="ADIPONECTIN RECEPTOR PROTEIN"/>
    <property type="match status" value="1"/>
</dbReference>
<proteinExistence type="inferred from homology"/>
<reference evidence="7" key="1">
    <citation type="submission" date="2021-02" db="EMBL/GenBank/DDBJ databases">
        <authorList>
            <person name="Nowell W R."/>
        </authorList>
    </citation>
    <scope>NUCLEOTIDE SEQUENCE</scope>
</reference>
<comment type="similarity">
    <text evidence="2">Belongs to the ADIPOR family.</text>
</comment>
<dbReference type="PANTHER" id="PTHR20855">
    <property type="entry name" value="ADIPOR/PROGESTIN RECEPTOR-RELATED"/>
    <property type="match status" value="1"/>
</dbReference>
<feature type="non-terminal residue" evidence="7">
    <location>
        <position position="1"/>
    </location>
</feature>
<dbReference type="AlphaFoldDB" id="A0A815YHD6"/>
<keyword evidence="5 6" id="KW-0472">Membrane</keyword>
<keyword evidence="4 6" id="KW-1133">Transmembrane helix</keyword>
<dbReference type="GO" id="GO:0038023">
    <property type="term" value="F:signaling receptor activity"/>
    <property type="evidence" value="ECO:0007669"/>
    <property type="project" value="TreeGrafter"/>
</dbReference>
<dbReference type="Proteomes" id="UP000663889">
    <property type="component" value="Unassembled WGS sequence"/>
</dbReference>
<organism evidence="7 8">
    <name type="scientific">Rotaria sordida</name>
    <dbReference type="NCBI Taxonomy" id="392033"/>
    <lineage>
        <taxon>Eukaryota</taxon>
        <taxon>Metazoa</taxon>
        <taxon>Spiralia</taxon>
        <taxon>Gnathifera</taxon>
        <taxon>Rotifera</taxon>
        <taxon>Eurotatoria</taxon>
        <taxon>Bdelloidea</taxon>
        <taxon>Philodinida</taxon>
        <taxon>Philodinidae</taxon>
        <taxon>Rotaria</taxon>
    </lineage>
</organism>
<evidence type="ECO:0000256" key="3">
    <source>
        <dbReference type="ARBA" id="ARBA00022692"/>
    </source>
</evidence>
<evidence type="ECO:0000313" key="7">
    <source>
        <dbReference type="EMBL" id="CAF1570549.1"/>
    </source>
</evidence>
<evidence type="ECO:0000256" key="2">
    <source>
        <dbReference type="ARBA" id="ARBA00007018"/>
    </source>
</evidence>
<protein>
    <submittedName>
        <fullName evidence="7">Uncharacterized protein</fullName>
    </submittedName>
</protein>
<evidence type="ECO:0000256" key="1">
    <source>
        <dbReference type="ARBA" id="ARBA00004141"/>
    </source>
</evidence>
<dbReference type="EMBL" id="CAJNOU010014962">
    <property type="protein sequence ID" value="CAF1570549.1"/>
    <property type="molecule type" value="Genomic_DNA"/>
</dbReference>
<dbReference type="GO" id="GO:0016020">
    <property type="term" value="C:membrane"/>
    <property type="evidence" value="ECO:0007669"/>
    <property type="project" value="UniProtKB-SubCell"/>
</dbReference>
<comment type="subcellular location">
    <subcellularLocation>
        <location evidence="1">Membrane</location>
        <topology evidence="1">Multi-pass membrane protein</topology>
    </subcellularLocation>
</comment>
<evidence type="ECO:0000256" key="5">
    <source>
        <dbReference type="ARBA" id="ARBA00023136"/>
    </source>
</evidence>
<sequence length="114" mass="13819">MFKDILRNRKFDKRVYQHENKSNKLRLYSFEMIPEYLQSNPYIRSGYRYGLNFIGCLFSLFYLNNESINVWSHLIGAGVFLYFFFRDIYIGNALPFLKSTSDYYFFLLYTFSVV</sequence>
<comment type="caution">
    <text evidence="7">The sequence shown here is derived from an EMBL/GenBank/DDBJ whole genome shotgun (WGS) entry which is preliminary data.</text>
</comment>
<name>A0A815YHD6_9BILA</name>
<dbReference type="InterPro" id="IPR004254">
    <property type="entry name" value="AdipoR/HlyIII-related"/>
</dbReference>